<keyword evidence="2" id="KW-1185">Reference proteome</keyword>
<dbReference type="InParanoid" id="A0A4Q1BDF1"/>
<proteinExistence type="predicted"/>
<dbReference type="AlphaFoldDB" id="A0A4Q1BDF1"/>
<sequence>MESPPGPTARRIAQGVSINSKAELLDNPRLPGSSELSILTLYDELDLSDLPIYIPYATMSGPEAQLTYEKPGLEHIDTAALEADLPKLQHEEYEFDAAFEKRLVRKVSHLDSRRPLHHGIVMGPLMVGA</sequence>
<gene>
    <name evidence="1" type="ORF">M231_07926</name>
</gene>
<dbReference type="Proteomes" id="UP000289152">
    <property type="component" value="Unassembled WGS sequence"/>
</dbReference>
<protein>
    <submittedName>
        <fullName evidence="1">Uncharacterized protein</fullName>
    </submittedName>
</protein>
<evidence type="ECO:0000313" key="2">
    <source>
        <dbReference type="Proteomes" id="UP000289152"/>
    </source>
</evidence>
<dbReference type="VEuPathDB" id="FungiDB:TREMEDRAFT_62569"/>
<dbReference type="EMBL" id="SDIL01000186">
    <property type="protein sequence ID" value="RXK34825.1"/>
    <property type="molecule type" value="Genomic_DNA"/>
</dbReference>
<organism evidence="1 2">
    <name type="scientific">Tremella mesenterica</name>
    <name type="common">Jelly fungus</name>
    <dbReference type="NCBI Taxonomy" id="5217"/>
    <lineage>
        <taxon>Eukaryota</taxon>
        <taxon>Fungi</taxon>
        <taxon>Dikarya</taxon>
        <taxon>Basidiomycota</taxon>
        <taxon>Agaricomycotina</taxon>
        <taxon>Tremellomycetes</taxon>
        <taxon>Tremellales</taxon>
        <taxon>Tremellaceae</taxon>
        <taxon>Tremella</taxon>
    </lineage>
</organism>
<accession>A0A4Q1BDF1</accession>
<reference evidence="1 2" key="1">
    <citation type="submission" date="2016-06" db="EMBL/GenBank/DDBJ databases">
        <title>Evolution of pathogenesis and genome organization in the Tremellales.</title>
        <authorList>
            <person name="Cuomo C."/>
            <person name="Litvintseva A."/>
            <person name="Heitman J."/>
            <person name="Chen Y."/>
            <person name="Sun S."/>
            <person name="Springer D."/>
            <person name="Dromer F."/>
            <person name="Young S."/>
            <person name="Zeng Q."/>
            <person name="Chapman S."/>
            <person name="Gujja S."/>
            <person name="Saif S."/>
            <person name="Birren B."/>
        </authorList>
    </citation>
    <scope>NUCLEOTIDE SEQUENCE [LARGE SCALE GENOMIC DNA]</scope>
    <source>
        <strain evidence="1 2">ATCC 28783</strain>
    </source>
</reference>
<evidence type="ECO:0000313" key="1">
    <source>
        <dbReference type="EMBL" id="RXK34825.1"/>
    </source>
</evidence>
<name>A0A4Q1BDF1_TREME</name>
<comment type="caution">
    <text evidence="1">The sequence shown here is derived from an EMBL/GenBank/DDBJ whole genome shotgun (WGS) entry which is preliminary data.</text>
</comment>